<protein>
    <recommendedName>
        <fullName evidence="4">Anti-sigma factor</fullName>
    </recommendedName>
</protein>
<keyword evidence="1" id="KW-0472">Membrane</keyword>
<evidence type="ECO:0000256" key="1">
    <source>
        <dbReference type="SAM" id="Phobius"/>
    </source>
</evidence>
<proteinExistence type="predicted"/>
<evidence type="ECO:0000313" key="2">
    <source>
        <dbReference type="EMBL" id="MDO5976331.1"/>
    </source>
</evidence>
<dbReference type="Proteomes" id="UP001176806">
    <property type="component" value="Unassembled WGS sequence"/>
</dbReference>
<keyword evidence="1" id="KW-1133">Transmembrane helix</keyword>
<keyword evidence="1" id="KW-0812">Transmembrane</keyword>
<organism evidence="2 3">
    <name type="scientific">Flavivirga jejuensis</name>
    <dbReference type="NCBI Taxonomy" id="870487"/>
    <lineage>
        <taxon>Bacteria</taxon>
        <taxon>Pseudomonadati</taxon>
        <taxon>Bacteroidota</taxon>
        <taxon>Flavobacteriia</taxon>
        <taxon>Flavobacteriales</taxon>
        <taxon>Flavobacteriaceae</taxon>
        <taxon>Flavivirga</taxon>
    </lineage>
</organism>
<sequence length="221" mass="25368">MNKKMKVDGKLLEKYYKGHCTKIEKEVVEKWLTSDIFDDAPLQLSKAENKVAHKQKMWQQISEVFKKPTVKIVPLYQKISGYAAACIVLFFVGYSSISIFDNTSNNSTVAINGNCIKETKQIPIAGRNFTLIQNDCIEDIISDWKKTKSEVVFSGKVEIMHNHKRAIGYRVLNSENASVNYKEGIRYFAFKVKDNNGFEKTHLVDEAGFKAYFPRLQFFLS</sequence>
<accession>A0ABT8WTX0</accession>
<feature type="transmembrane region" description="Helical" evidence="1">
    <location>
        <begin position="79"/>
        <end position="100"/>
    </location>
</feature>
<evidence type="ECO:0000313" key="3">
    <source>
        <dbReference type="Proteomes" id="UP001176806"/>
    </source>
</evidence>
<name>A0ABT8WTX0_9FLAO</name>
<reference evidence="2" key="1">
    <citation type="submission" date="2023-07" db="EMBL/GenBank/DDBJ databases">
        <title>Two novel species in the genus Flavivirga.</title>
        <authorList>
            <person name="Kwon K."/>
        </authorList>
    </citation>
    <scope>NUCLEOTIDE SEQUENCE</scope>
    <source>
        <strain evidence="2">KACC 14158</strain>
    </source>
</reference>
<evidence type="ECO:0008006" key="4">
    <source>
        <dbReference type="Google" id="ProtNLM"/>
    </source>
</evidence>
<gene>
    <name evidence="2" type="ORF">Q4Q40_19195</name>
</gene>
<comment type="caution">
    <text evidence="2">The sequence shown here is derived from an EMBL/GenBank/DDBJ whole genome shotgun (WGS) entry which is preliminary data.</text>
</comment>
<dbReference type="EMBL" id="JAUOEL010000007">
    <property type="protein sequence ID" value="MDO5976331.1"/>
    <property type="molecule type" value="Genomic_DNA"/>
</dbReference>
<dbReference type="RefSeq" id="WP_303303614.1">
    <property type="nucleotide sequence ID" value="NZ_BAABDA010000028.1"/>
</dbReference>
<keyword evidence="3" id="KW-1185">Reference proteome</keyword>